<dbReference type="AlphaFoldDB" id="A0A4Q7P1P9"/>
<dbReference type="OrthoDB" id="9812528at2"/>
<proteinExistence type="predicted"/>
<gene>
    <name evidence="2" type="ORF">EV197_2076</name>
</gene>
<dbReference type="Pfam" id="PF01497">
    <property type="entry name" value="Peripla_BP_2"/>
    <property type="match status" value="1"/>
</dbReference>
<keyword evidence="3" id="KW-1185">Reference proteome</keyword>
<dbReference type="InterPro" id="IPR002491">
    <property type="entry name" value="ABC_transptr_periplasmic_BD"/>
</dbReference>
<comment type="caution">
    <text evidence="2">The sequence shown here is derived from an EMBL/GenBank/DDBJ whole genome shotgun (WGS) entry which is preliminary data.</text>
</comment>
<dbReference type="SUPFAM" id="SSF53807">
    <property type="entry name" value="Helical backbone' metal receptor"/>
    <property type="match status" value="1"/>
</dbReference>
<dbReference type="Gene3D" id="3.40.50.1980">
    <property type="entry name" value="Nitrogenase molybdenum iron protein domain"/>
    <property type="match status" value="2"/>
</dbReference>
<organism evidence="2 3">
    <name type="scientific">Aquimarina brevivitae</name>
    <dbReference type="NCBI Taxonomy" id="323412"/>
    <lineage>
        <taxon>Bacteria</taxon>
        <taxon>Pseudomonadati</taxon>
        <taxon>Bacteroidota</taxon>
        <taxon>Flavobacteriia</taxon>
        <taxon>Flavobacteriales</taxon>
        <taxon>Flavobacteriaceae</taxon>
        <taxon>Aquimarina</taxon>
    </lineage>
</organism>
<dbReference type="PANTHER" id="PTHR30535:SF34">
    <property type="entry name" value="MOLYBDATE-BINDING PROTEIN MOLA"/>
    <property type="match status" value="1"/>
</dbReference>
<evidence type="ECO:0000259" key="1">
    <source>
        <dbReference type="PROSITE" id="PS50983"/>
    </source>
</evidence>
<evidence type="ECO:0000313" key="2">
    <source>
        <dbReference type="EMBL" id="RZS93497.1"/>
    </source>
</evidence>
<accession>A0A4Q7P1P9</accession>
<dbReference type="Proteomes" id="UP000292262">
    <property type="component" value="Unassembled WGS sequence"/>
</dbReference>
<dbReference type="PROSITE" id="PS50983">
    <property type="entry name" value="FE_B12_PBP"/>
    <property type="match status" value="1"/>
</dbReference>
<dbReference type="RefSeq" id="WP_130286624.1">
    <property type="nucleotide sequence ID" value="NZ_SGXE01000002.1"/>
</dbReference>
<feature type="domain" description="Fe/B12 periplasmic-binding" evidence="1">
    <location>
        <begin position="91"/>
        <end position="363"/>
    </location>
</feature>
<dbReference type="PANTHER" id="PTHR30535">
    <property type="entry name" value="VITAMIN B12-BINDING PROTEIN"/>
    <property type="match status" value="1"/>
</dbReference>
<name>A0A4Q7P1P9_9FLAO</name>
<dbReference type="InterPro" id="IPR050902">
    <property type="entry name" value="ABC_Transporter_SBP"/>
</dbReference>
<evidence type="ECO:0000313" key="3">
    <source>
        <dbReference type="Proteomes" id="UP000292262"/>
    </source>
</evidence>
<protein>
    <submittedName>
        <fullName evidence="2">Iron complex transport system substrate-binding protein</fullName>
    </submittedName>
</protein>
<dbReference type="EMBL" id="SGXE01000002">
    <property type="protein sequence ID" value="RZS93497.1"/>
    <property type="molecule type" value="Genomic_DNA"/>
</dbReference>
<reference evidence="2 3" key="1">
    <citation type="submission" date="2019-02" db="EMBL/GenBank/DDBJ databases">
        <title>Genomic Encyclopedia of Type Strains, Phase IV (KMG-IV): sequencing the most valuable type-strain genomes for metagenomic binning, comparative biology and taxonomic classification.</title>
        <authorList>
            <person name="Goeker M."/>
        </authorList>
    </citation>
    <scope>NUCLEOTIDE SEQUENCE [LARGE SCALE GENOMIC DNA]</scope>
    <source>
        <strain evidence="2 3">DSM 17196</strain>
    </source>
</reference>
<dbReference type="GO" id="GO:0071281">
    <property type="term" value="P:cellular response to iron ion"/>
    <property type="evidence" value="ECO:0007669"/>
    <property type="project" value="TreeGrafter"/>
</dbReference>
<sequence length="376" mass="42544">MRYLTFFFLLFSFNSCIKKQETTSTDYTLQEQEVTYASGFSIKTFDTYKKIEVSSPWPESKKSLTYILYPKGTQRPTIAEKAIFIPVPIEKTIITSSTDIPILEYLEVEGSLVGFPNTNYITSEKTRRLIEKGQVKELGSERDLNTEIVLELDPDVVIGFSTTGDTKAYDLIGKTGIPVVMNGSWTEQHPLGRAEWIKFIAAFYGKEQKADSIFTTIAQEYQKVKQNAISVTKKPTVLSGDMFKDVWYAPGGHSFLAQMYKDAQTNYLWKNTDKTGSIALSFESALDTAQNADIWFSSGSANSLAQLASKNHNYSLFDAYKNKKVYSPTLKKGLNGGVLYYELGPMRPDLILKDIVKIAHPELLKNYDLYFFEKLN</sequence>